<keyword evidence="3 7" id="KW-0698">rRNA processing</keyword>
<feature type="binding site" evidence="7">
    <location>
        <position position="100"/>
    </location>
    <ligand>
        <name>S-adenosyl-L-methionine</name>
        <dbReference type="ChEBI" id="CHEBI:59789"/>
    </ligand>
</feature>
<evidence type="ECO:0000256" key="1">
    <source>
        <dbReference type="ARBA" id="ARBA00010396"/>
    </source>
</evidence>
<organism evidence="8 9">
    <name type="scientific">Mesomycoplasma lagogenitalium</name>
    <dbReference type="NCBI Taxonomy" id="171286"/>
    <lineage>
        <taxon>Bacteria</taxon>
        <taxon>Bacillati</taxon>
        <taxon>Mycoplasmatota</taxon>
        <taxon>Mycoplasmoidales</taxon>
        <taxon>Metamycoplasmataceae</taxon>
        <taxon>Mesomycoplasma</taxon>
    </lineage>
</organism>
<evidence type="ECO:0000313" key="8">
    <source>
        <dbReference type="EMBL" id="WGI37058.1"/>
    </source>
</evidence>
<gene>
    <name evidence="7 8" type="primary">rsmH</name>
    <name evidence="8" type="ORF">QEG99_02130</name>
</gene>
<proteinExistence type="inferred from homology"/>
<comment type="subcellular location">
    <subcellularLocation>
        <location evidence="7">Cytoplasm</location>
    </subcellularLocation>
</comment>
<evidence type="ECO:0000256" key="5">
    <source>
        <dbReference type="ARBA" id="ARBA00022679"/>
    </source>
</evidence>
<feature type="binding site" evidence="7">
    <location>
        <position position="107"/>
    </location>
    <ligand>
        <name>S-adenosyl-L-methionine</name>
        <dbReference type="ChEBI" id="CHEBI:59789"/>
    </ligand>
</feature>
<accession>A0ABY8LV01</accession>
<comment type="similarity">
    <text evidence="1 7">Belongs to the methyltransferase superfamily. RsmH family.</text>
</comment>
<dbReference type="Proteomes" id="UP001179842">
    <property type="component" value="Chromosome"/>
</dbReference>
<keyword evidence="5 7" id="KW-0808">Transferase</keyword>
<dbReference type="GO" id="GO:0032259">
    <property type="term" value="P:methylation"/>
    <property type="evidence" value="ECO:0007669"/>
    <property type="project" value="UniProtKB-KW"/>
</dbReference>
<name>A0ABY8LV01_9BACT</name>
<comment type="catalytic activity">
    <reaction evidence="7">
        <text>cytidine(1402) in 16S rRNA + S-adenosyl-L-methionine = N(4)-methylcytidine(1402) in 16S rRNA + S-adenosyl-L-homocysteine + H(+)</text>
        <dbReference type="Rhea" id="RHEA:42928"/>
        <dbReference type="Rhea" id="RHEA-COMP:10286"/>
        <dbReference type="Rhea" id="RHEA-COMP:10287"/>
        <dbReference type="ChEBI" id="CHEBI:15378"/>
        <dbReference type="ChEBI" id="CHEBI:57856"/>
        <dbReference type="ChEBI" id="CHEBI:59789"/>
        <dbReference type="ChEBI" id="CHEBI:74506"/>
        <dbReference type="ChEBI" id="CHEBI:82748"/>
        <dbReference type="EC" id="2.1.1.199"/>
    </reaction>
</comment>
<keyword evidence="4 7" id="KW-0489">Methyltransferase</keyword>
<evidence type="ECO:0000313" key="9">
    <source>
        <dbReference type="Proteomes" id="UP001179842"/>
    </source>
</evidence>
<dbReference type="EMBL" id="CP122979">
    <property type="protein sequence ID" value="WGI37058.1"/>
    <property type="molecule type" value="Genomic_DNA"/>
</dbReference>
<dbReference type="InterPro" id="IPR023397">
    <property type="entry name" value="SAM-dep_MeTrfase_MraW_recog"/>
</dbReference>
<sequence>MIMKHYPVLLNEIIEKLEIKNNGIYVDLTLGRAGHSSNILKKIKTGWLYSFDKDSEAIKKSDNLLKQISNNFTLIHSDFKNFKQKLEELKINKVDGILMDLGVSSPQLDEAERGFSYNKDARLDMRMDTNQKLDAHFIINNYDESELIKIFKNNADVMLPERVAKGIIENRPINNTLELVEIIKNSLPAKIVRMKNPAKAVFQAIRIAVNNEFESLKIALNDSLNLLNSNGKLAIITFHSIEDRIVKNFFGNLIKNKTDHRLPIMEKKDWKVKIILPSKEEIEKNKRSRSAKLRILTKLS</sequence>
<dbReference type="InterPro" id="IPR002903">
    <property type="entry name" value="RsmH"/>
</dbReference>
<dbReference type="HAMAP" id="MF_01007">
    <property type="entry name" value="16SrRNA_methyltr_H"/>
    <property type="match status" value="1"/>
</dbReference>
<dbReference type="Gene3D" id="3.40.50.150">
    <property type="entry name" value="Vaccinia Virus protein VP39"/>
    <property type="match status" value="1"/>
</dbReference>
<dbReference type="Pfam" id="PF01795">
    <property type="entry name" value="Methyltransf_5"/>
    <property type="match status" value="1"/>
</dbReference>
<dbReference type="NCBIfam" id="TIGR00006">
    <property type="entry name" value="16S rRNA (cytosine(1402)-N(4))-methyltransferase RsmH"/>
    <property type="match status" value="1"/>
</dbReference>
<comment type="function">
    <text evidence="7">Specifically methylates the N4 position of cytidine in position 1402 (C1402) of 16S rRNA.</text>
</comment>
<dbReference type="PANTHER" id="PTHR11265">
    <property type="entry name" value="S-ADENOSYL-METHYLTRANSFERASE MRAW"/>
    <property type="match status" value="1"/>
</dbReference>
<keyword evidence="6 7" id="KW-0949">S-adenosyl-L-methionine</keyword>
<evidence type="ECO:0000256" key="2">
    <source>
        <dbReference type="ARBA" id="ARBA00022490"/>
    </source>
</evidence>
<keyword evidence="2 7" id="KW-0963">Cytoplasm</keyword>
<dbReference type="SUPFAM" id="SSF81799">
    <property type="entry name" value="Putative methyltransferase TM0872, insert domain"/>
    <property type="match status" value="1"/>
</dbReference>
<dbReference type="SUPFAM" id="SSF53335">
    <property type="entry name" value="S-adenosyl-L-methionine-dependent methyltransferases"/>
    <property type="match status" value="1"/>
</dbReference>
<feature type="binding site" evidence="7">
    <location>
        <position position="52"/>
    </location>
    <ligand>
        <name>S-adenosyl-L-methionine</name>
        <dbReference type="ChEBI" id="CHEBI:59789"/>
    </ligand>
</feature>
<protein>
    <recommendedName>
        <fullName evidence="7">Ribosomal RNA small subunit methyltransferase H</fullName>
        <ecNumber evidence="7">2.1.1.199</ecNumber>
    </recommendedName>
    <alternativeName>
        <fullName evidence="7">16S rRNA m(4)C1402 methyltransferase</fullName>
    </alternativeName>
    <alternativeName>
        <fullName evidence="7">rRNA (cytosine-N(4)-)-methyltransferase RsmH</fullName>
    </alternativeName>
</protein>
<keyword evidence="9" id="KW-1185">Reference proteome</keyword>
<evidence type="ECO:0000256" key="6">
    <source>
        <dbReference type="ARBA" id="ARBA00022691"/>
    </source>
</evidence>
<feature type="binding site" evidence="7">
    <location>
        <position position="79"/>
    </location>
    <ligand>
        <name>S-adenosyl-L-methionine</name>
        <dbReference type="ChEBI" id="CHEBI:59789"/>
    </ligand>
</feature>
<dbReference type="PANTHER" id="PTHR11265:SF0">
    <property type="entry name" value="12S RRNA N4-METHYLCYTIDINE METHYLTRANSFERASE"/>
    <property type="match status" value="1"/>
</dbReference>
<feature type="binding site" evidence="7">
    <location>
        <begin position="33"/>
        <end position="35"/>
    </location>
    <ligand>
        <name>S-adenosyl-L-methionine</name>
        <dbReference type="ChEBI" id="CHEBI:59789"/>
    </ligand>
</feature>
<dbReference type="Gene3D" id="1.10.150.170">
    <property type="entry name" value="Putative methyltransferase TM0872, insert domain"/>
    <property type="match status" value="1"/>
</dbReference>
<evidence type="ECO:0000256" key="7">
    <source>
        <dbReference type="HAMAP-Rule" id="MF_01007"/>
    </source>
</evidence>
<dbReference type="EC" id="2.1.1.199" evidence="7"/>
<dbReference type="GO" id="GO:0008168">
    <property type="term" value="F:methyltransferase activity"/>
    <property type="evidence" value="ECO:0007669"/>
    <property type="project" value="UniProtKB-KW"/>
</dbReference>
<dbReference type="PIRSF" id="PIRSF004486">
    <property type="entry name" value="MraW"/>
    <property type="match status" value="1"/>
</dbReference>
<dbReference type="InterPro" id="IPR029063">
    <property type="entry name" value="SAM-dependent_MTases_sf"/>
</dbReference>
<reference evidence="8" key="1">
    <citation type="submission" date="2023-04" db="EMBL/GenBank/DDBJ databases">
        <title>Completed genome of Mycoplasma lagogenitalium type strain 12MS.</title>
        <authorList>
            <person name="Spergser J."/>
        </authorList>
    </citation>
    <scope>NUCLEOTIDE SEQUENCE</scope>
    <source>
        <strain evidence="8">12MS</strain>
    </source>
</reference>
<evidence type="ECO:0000256" key="4">
    <source>
        <dbReference type="ARBA" id="ARBA00022603"/>
    </source>
</evidence>
<evidence type="ECO:0000256" key="3">
    <source>
        <dbReference type="ARBA" id="ARBA00022552"/>
    </source>
</evidence>